<dbReference type="Pfam" id="PF13561">
    <property type="entry name" value="adh_short_C2"/>
    <property type="match status" value="1"/>
</dbReference>
<dbReference type="InterPro" id="IPR020904">
    <property type="entry name" value="Sc_DH/Rdtase_CS"/>
</dbReference>
<dbReference type="Gene3D" id="3.40.50.720">
    <property type="entry name" value="NAD(P)-binding Rossmann-like Domain"/>
    <property type="match status" value="1"/>
</dbReference>
<dbReference type="PRINTS" id="PR00081">
    <property type="entry name" value="GDHRDH"/>
</dbReference>
<gene>
    <name evidence="3" type="ORF">M2283_008867</name>
</gene>
<name>A0ABT6LYZ4_9ACTN</name>
<evidence type="ECO:0000256" key="2">
    <source>
        <dbReference type="ARBA" id="ARBA00023002"/>
    </source>
</evidence>
<comment type="caution">
    <text evidence="3">The sequence shown here is derived from an EMBL/GenBank/DDBJ whole genome shotgun (WGS) entry which is preliminary data.</text>
</comment>
<dbReference type="PRINTS" id="PR00080">
    <property type="entry name" value="SDRFAMILY"/>
</dbReference>
<proteinExistence type="inferred from homology"/>
<dbReference type="InterPro" id="IPR036291">
    <property type="entry name" value="NAD(P)-bd_dom_sf"/>
</dbReference>
<evidence type="ECO:0000313" key="3">
    <source>
        <dbReference type="EMBL" id="MDH6221520.1"/>
    </source>
</evidence>
<accession>A0ABT6LYZ4</accession>
<dbReference type="SUPFAM" id="SSF51735">
    <property type="entry name" value="NAD(P)-binding Rossmann-fold domains"/>
    <property type="match status" value="1"/>
</dbReference>
<dbReference type="Proteomes" id="UP001160499">
    <property type="component" value="Unassembled WGS sequence"/>
</dbReference>
<evidence type="ECO:0000256" key="1">
    <source>
        <dbReference type="ARBA" id="ARBA00006484"/>
    </source>
</evidence>
<evidence type="ECO:0000313" key="4">
    <source>
        <dbReference type="Proteomes" id="UP001160499"/>
    </source>
</evidence>
<dbReference type="PROSITE" id="PS00061">
    <property type="entry name" value="ADH_SHORT"/>
    <property type="match status" value="1"/>
</dbReference>
<dbReference type="PANTHER" id="PTHR42760">
    <property type="entry name" value="SHORT-CHAIN DEHYDROGENASES/REDUCTASES FAMILY MEMBER"/>
    <property type="match status" value="1"/>
</dbReference>
<protein>
    <submittedName>
        <fullName evidence="3">NAD(P)-dependent dehydrogenase (Short-subunit alcohol dehydrogenase family)</fullName>
    </submittedName>
</protein>
<organism evidence="3 4">
    <name type="scientific">Streptomyces pseudovenezuelae</name>
    <dbReference type="NCBI Taxonomy" id="67350"/>
    <lineage>
        <taxon>Bacteria</taxon>
        <taxon>Bacillati</taxon>
        <taxon>Actinomycetota</taxon>
        <taxon>Actinomycetes</taxon>
        <taxon>Kitasatosporales</taxon>
        <taxon>Streptomycetaceae</taxon>
        <taxon>Streptomyces</taxon>
        <taxon>Streptomyces aurantiacus group</taxon>
    </lineage>
</organism>
<dbReference type="InterPro" id="IPR002347">
    <property type="entry name" value="SDR_fam"/>
</dbReference>
<keyword evidence="2" id="KW-0560">Oxidoreductase</keyword>
<keyword evidence="4" id="KW-1185">Reference proteome</keyword>
<dbReference type="PANTHER" id="PTHR42760:SF133">
    <property type="entry name" value="3-OXOACYL-[ACYL-CARRIER-PROTEIN] REDUCTASE"/>
    <property type="match status" value="1"/>
</dbReference>
<comment type="similarity">
    <text evidence="1">Belongs to the short-chain dehydrogenases/reductases (SDR) family.</text>
</comment>
<reference evidence="3 4" key="1">
    <citation type="submission" date="2023-04" db="EMBL/GenBank/DDBJ databases">
        <title>Forest soil microbial communities from Buena Vista Peninsula, Colon Province, Panama.</title>
        <authorList>
            <person name="Bouskill N."/>
        </authorList>
    </citation>
    <scope>NUCLEOTIDE SEQUENCE [LARGE SCALE GENOMIC DNA]</scope>
    <source>
        <strain evidence="3 4">GGS1</strain>
    </source>
</reference>
<sequence length="270" mass="28009">MNAPRPADGEGRPSAPRPAGELFSLEGRTAIVTGASAGLGARFATVLAQAGATVFAAARRIDRLKELAGSDARIHPVACDVALEADRTRLTETALTTTGRIDILVNNAATSGETRAEDESPDAFTDVLGVNLTAPFHLARLTAEAPAPASGGRSIINVSSILGLVSAAPLGGASYSASKAGLIGLTRELAGQWGRSGTRVNALAPGWFRTEMTEDLFGDERSSRWVERNTLLHRGGDGHELDGALLFLASDASSYCTGQVLTVDGGWTAR</sequence>
<dbReference type="EMBL" id="JARXVH010000023">
    <property type="protein sequence ID" value="MDH6221520.1"/>
    <property type="molecule type" value="Genomic_DNA"/>
</dbReference>
<dbReference type="RefSeq" id="WP_280882232.1">
    <property type="nucleotide sequence ID" value="NZ_JARXVH010000023.1"/>
</dbReference>